<dbReference type="GO" id="GO:0005245">
    <property type="term" value="F:voltage-gated calcium channel activity"/>
    <property type="evidence" value="ECO:0000318"/>
    <property type="project" value="GO_Central"/>
</dbReference>
<dbReference type="GO" id="GO:0005891">
    <property type="term" value="C:voltage-gated calcium channel complex"/>
    <property type="evidence" value="ECO:0000318"/>
    <property type="project" value="GO_Central"/>
</dbReference>
<protein>
    <recommendedName>
        <fullName evidence="3">VWFA domain-containing protein</fullName>
    </recommendedName>
</protein>
<dbReference type="Pfam" id="PF13519">
    <property type="entry name" value="VWA_2"/>
    <property type="match status" value="1"/>
</dbReference>
<keyword evidence="1" id="KW-1133">Transmembrane helix</keyword>
<keyword evidence="1" id="KW-0812">Transmembrane</keyword>
<dbReference type="PROSITE" id="PS50234">
    <property type="entry name" value="VWFA"/>
    <property type="match status" value="1"/>
</dbReference>
<dbReference type="KEGG" id="smo:SELMODRAFT_402202"/>
<reference evidence="4 5" key="1">
    <citation type="journal article" date="2011" name="Science">
        <title>The Selaginella genome identifies genetic changes associated with the evolution of vascular plants.</title>
        <authorList>
            <person name="Banks J.A."/>
            <person name="Nishiyama T."/>
            <person name="Hasebe M."/>
            <person name="Bowman J.L."/>
            <person name="Gribskov M."/>
            <person name="dePamphilis C."/>
            <person name="Albert V.A."/>
            <person name="Aono N."/>
            <person name="Aoyama T."/>
            <person name="Ambrose B.A."/>
            <person name="Ashton N.W."/>
            <person name="Axtell M.J."/>
            <person name="Barker E."/>
            <person name="Barker M.S."/>
            <person name="Bennetzen J.L."/>
            <person name="Bonawitz N.D."/>
            <person name="Chapple C."/>
            <person name="Cheng C."/>
            <person name="Correa L.G."/>
            <person name="Dacre M."/>
            <person name="DeBarry J."/>
            <person name="Dreyer I."/>
            <person name="Elias M."/>
            <person name="Engstrom E.M."/>
            <person name="Estelle M."/>
            <person name="Feng L."/>
            <person name="Finet C."/>
            <person name="Floyd S.K."/>
            <person name="Frommer W.B."/>
            <person name="Fujita T."/>
            <person name="Gramzow L."/>
            <person name="Gutensohn M."/>
            <person name="Harholt J."/>
            <person name="Hattori M."/>
            <person name="Heyl A."/>
            <person name="Hirai T."/>
            <person name="Hiwatashi Y."/>
            <person name="Ishikawa M."/>
            <person name="Iwata M."/>
            <person name="Karol K.G."/>
            <person name="Koehler B."/>
            <person name="Kolukisaoglu U."/>
            <person name="Kubo M."/>
            <person name="Kurata T."/>
            <person name="Lalonde S."/>
            <person name="Li K."/>
            <person name="Li Y."/>
            <person name="Litt A."/>
            <person name="Lyons E."/>
            <person name="Manning G."/>
            <person name="Maruyama T."/>
            <person name="Michael T.P."/>
            <person name="Mikami K."/>
            <person name="Miyazaki S."/>
            <person name="Morinaga S."/>
            <person name="Murata T."/>
            <person name="Mueller-Roeber B."/>
            <person name="Nelson D.R."/>
            <person name="Obara M."/>
            <person name="Oguri Y."/>
            <person name="Olmstead R.G."/>
            <person name="Onodera N."/>
            <person name="Petersen B.L."/>
            <person name="Pils B."/>
            <person name="Prigge M."/>
            <person name="Rensing S.A."/>
            <person name="Riano-Pachon D.M."/>
            <person name="Roberts A.W."/>
            <person name="Sato Y."/>
            <person name="Scheller H.V."/>
            <person name="Schulz B."/>
            <person name="Schulz C."/>
            <person name="Shakirov E.V."/>
            <person name="Shibagaki N."/>
            <person name="Shinohara N."/>
            <person name="Shippen D.E."/>
            <person name="Soerensen I."/>
            <person name="Sotooka R."/>
            <person name="Sugimoto N."/>
            <person name="Sugita M."/>
            <person name="Sumikawa N."/>
            <person name="Tanurdzic M."/>
            <person name="Theissen G."/>
            <person name="Ulvskov P."/>
            <person name="Wakazuki S."/>
            <person name="Weng J.K."/>
            <person name="Willats W.W."/>
            <person name="Wipf D."/>
            <person name="Wolf P.G."/>
            <person name="Yang L."/>
            <person name="Zimmer A.D."/>
            <person name="Zhu Q."/>
            <person name="Mitros T."/>
            <person name="Hellsten U."/>
            <person name="Loque D."/>
            <person name="Otillar R."/>
            <person name="Salamov A."/>
            <person name="Schmutz J."/>
            <person name="Shapiro H."/>
            <person name="Lindquist E."/>
            <person name="Lucas S."/>
            <person name="Rokhsar D."/>
            <person name="Grigoriev I.V."/>
        </authorList>
    </citation>
    <scope>NUCLEOTIDE SEQUENCE [LARGE SCALE GENOMIC DNA]</scope>
</reference>
<dbReference type="eggNOG" id="KOG2353">
    <property type="taxonomic scope" value="Eukaryota"/>
</dbReference>
<evidence type="ECO:0000259" key="3">
    <source>
        <dbReference type="PROSITE" id="PS50234"/>
    </source>
</evidence>
<evidence type="ECO:0000256" key="2">
    <source>
        <dbReference type="SAM" id="SignalP"/>
    </source>
</evidence>
<evidence type="ECO:0000256" key="1">
    <source>
        <dbReference type="SAM" id="Phobius"/>
    </source>
</evidence>
<feature type="domain" description="VWFA" evidence="3">
    <location>
        <begin position="148"/>
        <end position="340"/>
    </location>
</feature>
<gene>
    <name evidence="4" type="ORF">SELMODRAFT_402202</name>
</gene>
<dbReference type="Gene3D" id="3.40.50.410">
    <property type="entry name" value="von Willebrand factor, type A domain"/>
    <property type="match status" value="1"/>
</dbReference>
<feature type="signal peptide" evidence="2">
    <location>
        <begin position="1"/>
        <end position="19"/>
    </location>
</feature>
<keyword evidence="5" id="KW-1185">Reference proteome</keyword>
<dbReference type="AlphaFoldDB" id="D8QPX0"/>
<proteinExistence type="predicted"/>
<dbReference type="Proteomes" id="UP000001514">
    <property type="component" value="Unassembled WGS sequence"/>
</dbReference>
<dbReference type="InterPro" id="IPR002035">
    <property type="entry name" value="VWF_A"/>
</dbReference>
<name>D8QPX0_SELML</name>
<feature type="chain" id="PRO_5003121084" description="VWFA domain-containing protein" evidence="2">
    <location>
        <begin position="20"/>
        <end position="545"/>
    </location>
</feature>
<dbReference type="InterPro" id="IPR051173">
    <property type="entry name" value="Ca_channel_alpha-2/delta"/>
</dbReference>
<accession>D8QPX0</accession>
<dbReference type="SUPFAM" id="SSF53300">
    <property type="entry name" value="vWA-like"/>
    <property type="match status" value="1"/>
</dbReference>
<dbReference type="PANTHER" id="PTHR10166">
    <property type="entry name" value="VOLTAGE-DEPENDENT CALCIUM CHANNEL SUBUNIT ALPHA-2/DELTA-RELATED"/>
    <property type="match status" value="1"/>
</dbReference>
<feature type="transmembrane region" description="Helical" evidence="1">
    <location>
        <begin position="485"/>
        <end position="506"/>
    </location>
</feature>
<dbReference type="STRING" id="88036.D8QPX0"/>
<dbReference type="Gramene" id="EFJ38357">
    <property type="protein sequence ID" value="EFJ38357"/>
    <property type="gene ID" value="SELMODRAFT_402202"/>
</dbReference>
<organism evidence="5">
    <name type="scientific">Selaginella moellendorffii</name>
    <name type="common">Spikemoss</name>
    <dbReference type="NCBI Taxonomy" id="88036"/>
    <lineage>
        <taxon>Eukaryota</taxon>
        <taxon>Viridiplantae</taxon>
        <taxon>Streptophyta</taxon>
        <taxon>Embryophyta</taxon>
        <taxon>Tracheophyta</taxon>
        <taxon>Lycopodiopsida</taxon>
        <taxon>Selaginellales</taxon>
        <taxon>Selaginellaceae</taxon>
        <taxon>Selaginella</taxon>
    </lineage>
</organism>
<keyword evidence="2" id="KW-0732">Signal</keyword>
<dbReference type="InterPro" id="IPR036465">
    <property type="entry name" value="vWFA_dom_sf"/>
</dbReference>
<dbReference type="EMBL" id="GL377565">
    <property type="protein sequence ID" value="EFJ38357.1"/>
    <property type="molecule type" value="Genomic_DNA"/>
</dbReference>
<evidence type="ECO:0000313" key="4">
    <source>
        <dbReference type="EMBL" id="EFJ38357.1"/>
    </source>
</evidence>
<sequence>MVLLSRLVFVALLYLHAHSLGDIEAVLDEAAFQDLYPNVQSKIAQGTLVDRSPGMRSNLSRASMLSPSALESDTDVKIAICAQKSLDRKLQLAWKSTSKVCHGWVFFGGAEGYLYIYPGRDYTDDHQCKVYDPRKRPWYVHALAVVKSLYIVLDTSSSMSISIGPLSSQSRLAVAKGILDELLDTLTNGDQVIVSDMNGGKPFGGKPVSVSLEGLETSFDHAGISALKNAISNARADKLQTDIKKAFVGALDFFNSSSNLNVILLLTDGQFANHVNLTDLDPIFKQLNEKNVVVFVYRIGFYISNDETFQRMQFSLNISFEAVKDETNPLMKIRSYLDYLAWLRFSSVNRKPVWVPLYADSGGRNVTSSILPAFDATQRLIGVACIDIVTDDLINSLGLAVVQEAVSKRSPGPSLEQKPLTLKSSHPVLEATTGCDFAGSLTPICPRQEFSTPMADFICCGANCSSSNVTATSSLGKHYRIGETIGIVVGSMAALAVALAGIYYACWRTKPCPDPTQGLEEQNGDDWVIPSRRIKARSGRGATTS</sequence>
<dbReference type="InParanoid" id="D8QPX0"/>
<dbReference type="PANTHER" id="PTHR10166:SF37">
    <property type="entry name" value="STOLID, ISOFORM H"/>
    <property type="match status" value="1"/>
</dbReference>
<keyword evidence="1" id="KW-0472">Membrane</keyword>
<dbReference type="HOGENOM" id="CLU_500045_0_0_1"/>
<evidence type="ECO:0000313" key="5">
    <source>
        <dbReference type="Proteomes" id="UP000001514"/>
    </source>
</evidence>